<evidence type="ECO:0000313" key="4">
    <source>
        <dbReference type="EMBL" id="OUR76055.1"/>
    </source>
</evidence>
<organism evidence="4 5">
    <name type="scientific">Colwellia psychrerythraea</name>
    <name type="common">Vibrio psychroerythus</name>
    <dbReference type="NCBI Taxonomy" id="28229"/>
    <lineage>
        <taxon>Bacteria</taxon>
        <taxon>Pseudomonadati</taxon>
        <taxon>Pseudomonadota</taxon>
        <taxon>Gammaproteobacteria</taxon>
        <taxon>Alteromonadales</taxon>
        <taxon>Colwelliaceae</taxon>
        <taxon>Colwellia</taxon>
    </lineage>
</organism>
<gene>
    <name evidence="4" type="ORF">A9Q75_16975</name>
</gene>
<evidence type="ECO:0000256" key="2">
    <source>
        <dbReference type="SAM" id="SignalP"/>
    </source>
</evidence>
<dbReference type="AlphaFoldDB" id="A0A1Y5E4V6"/>
<dbReference type="GO" id="GO:0005507">
    <property type="term" value="F:copper ion binding"/>
    <property type="evidence" value="ECO:0007669"/>
    <property type="project" value="InterPro"/>
</dbReference>
<dbReference type="InterPro" id="IPR000428">
    <property type="entry name" value="Cu-bd"/>
</dbReference>
<dbReference type="InterPro" id="IPR006121">
    <property type="entry name" value="HMA_dom"/>
</dbReference>
<keyword evidence="2" id="KW-0732">Signal</keyword>
<sequence>MKKLLLPLLATLFITFSANAKTIEVEIHGMTCALCVDTLNRKFNKMDGVSKVDVSMKMKKVRLETDSRSPTIEMIKQAILDSGFTPTKVTVISNEEAKEQPYNDN</sequence>
<dbReference type="GO" id="GO:0006825">
    <property type="term" value="P:copper ion transport"/>
    <property type="evidence" value="ECO:0007669"/>
    <property type="project" value="InterPro"/>
</dbReference>
<keyword evidence="1" id="KW-0479">Metal-binding</keyword>
<dbReference type="PRINTS" id="PR00944">
    <property type="entry name" value="CUEXPORT"/>
</dbReference>
<name>A0A1Y5E4V6_COLPS</name>
<dbReference type="EMBL" id="MAAF01000105">
    <property type="protein sequence ID" value="OUR76055.1"/>
    <property type="molecule type" value="Genomic_DNA"/>
</dbReference>
<accession>A0A1Y5E4V6</accession>
<evidence type="ECO:0000256" key="1">
    <source>
        <dbReference type="ARBA" id="ARBA00022723"/>
    </source>
</evidence>
<reference evidence="5" key="1">
    <citation type="journal article" date="2017" name="Proc. Natl. Acad. Sci. U.S.A.">
        <title>Simulation of Deepwater Horizon oil plume reveals substrate specialization within a complex community of hydrocarbon degraders.</title>
        <authorList>
            <person name="Hu P."/>
            <person name="Dubinsky E.A."/>
            <person name="Probst A.J."/>
            <person name="Wang J."/>
            <person name="Sieber C.M.K."/>
            <person name="Tom L.M."/>
            <person name="Gardinali P."/>
            <person name="Banfield J.F."/>
            <person name="Atlas R.M."/>
            <person name="Andersen G.L."/>
        </authorList>
    </citation>
    <scope>NUCLEOTIDE SEQUENCE [LARGE SCALE GENOMIC DNA]</scope>
</reference>
<comment type="caution">
    <text evidence="4">The sequence shown here is derived from an EMBL/GenBank/DDBJ whole genome shotgun (WGS) entry which is preliminary data.</text>
</comment>
<evidence type="ECO:0000313" key="5">
    <source>
        <dbReference type="Proteomes" id="UP000243053"/>
    </source>
</evidence>
<dbReference type="Proteomes" id="UP000243053">
    <property type="component" value="Unassembled WGS sequence"/>
</dbReference>
<evidence type="ECO:0000259" key="3">
    <source>
        <dbReference type="PROSITE" id="PS50846"/>
    </source>
</evidence>
<dbReference type="FunFam" id="3.30.70.100:FF:000001">
    <property type="entry name" value="ATPase copper transporting beta"/>
    <property type="match status" value="1"/>
</dbReference>
<feature type="domain" description="HMA" evidence="3">
    <location>
        <begin position="21"/>
        <end position="87"/>
    </location>
</feature>
<dbReference type="Pfam" id="PF00403">
    <property type="entry name" value="HMA"/>
    <property type="match status" value="1"/>
</dbReference>
<dbReference type="SUPFAM" id="SSF55008">
    <property type="entry name" value="HMA, heavy metal-associated domain"/>
    <property type="match status" value="1"/>
</dbReference>
<feature type="signal peptide" evidence="2">
    <location>
        <begin position="1"/>
        <end position="20"/>
    </location>
</feature>
<dbReference type="InterPro" id="IPR036163">
    <property type="entry name" value="HMA_dom_sf"/>
</dbReference>
<dbReference type="Gene3D" id="3.30.70.100">
    <property type="match status" value="1"/>
</dbReference>
<protein>
    <recommendedName>
        <fullName evidence="3">HMA domain-containing protein</fullName>
    </recommendedName>
</protein>
<proteinExistence type="predicted"/>
<dbReference type="PROSITE" id="PS50846">
    <property type="entry name" value="HMA_2"/>
    <property type="match status" value="1"/>
</dbReference>
<feature type="chain" id="PRO_5012734729" description="HMA domain-containing protein" evidence="2">
    <location>
        <begin position="21"/>
        <end position="105"/>
    </location>
</feature>
<dbReference type="CDD" id="cd00371">
    <property type="entry name" value="HMA"/>
    <property type="match status" value="1"/>
</dbReference>